<sequence length="275" mass="28830">MESDTLPYDGDGAAWEGWQVPAYSTSGCKNQAFEVGFKPPQAENDAVAPTIPYDTVFDMGPEVDDAAMVGDATLAYEAGPGEVPEVSTLTSMPPPALSHPAPASEQEAPTLAYGDTLVLHPEDADQAVPEADAQRPSCASSNESAAAPDNVTCKTDAAATKSGLRLRLWCKQPPPTGYVPPALASRPPAKARASAPAKRPAPAAEQTPKLVGCRVAVTGDGWGGGIGGYEATVVDSDDLSLTVIFRDDDKKWKETHVLRQHCELIDAPQPEVIVV</sequence>
<feature type="compositionally biased region" description="Low complexity" evidence="1">
    <location>
        <begin position="180"/>
        <end position="204"/>
    </location>
</feature>
<feature type="region of interest" description="Disordered" evidence="1">
    <location>
        <begin position="179"/>
        <end position="206"/>
    </location>
</feature>
<keyword evidence="3" id="KW-1185">Reference proteome</keyword>
<name>A0A812T9T5_9DINO</name>
<comment type="caution">
    <text evidence="2">The sequence shown here is derived from an EMBL/GenBank/DDBJ whole genome shotgun (WGS) entry which is preliminary data.</text>
</comment>
<feature type="region of interest" description="Disordered" evidence="1">
    <location>
        <begin position="127"/>
        <end position="150"/>
    </location>
</feature>
<dbReference type="EMBL" id="CAJNDS010002526">
    <property type="protein sequence ID" value="CAE7512522.1"/>
    <property type="molecule type" value="Genomic_DNA"/>
</dbReference>
<gene>
    <name evidence="2" type="ORF">SNAT2548_LOCUS28689</name>
</gene>
<reference evidence="2" key="1">
    <citation type="submission" date="2021-02" db="EMBL/GenBank/DDBJ databases">
        <authorList>
            <person name="Dougan E. K."/>
            <person name="Rhodes N."/>
            <person name="Thang M."/>
            <person name="Chan C."/>
        </authorList>
    </citation>
    <scope>NUCLEOTIDE SEQUENCE</scope>
</reference>
<organism evidence="2 3">
    <name type="scientific">Symbiodinium natans</name>
    <dbReference type="NCBI Taxonomy" id="878477"/>
    <lineage>
        <taxon>Eukaryota</taxon>
        <taxon>Sar</taxon>
        <taxon>Alveolata</taxon>
        <taxon>Dinophyceae</taxon>
        <taxon>Suessiales</taxon>
        <taxon>Symbiodiniaceae</taxon>
        <taxon>Symbiodinium</taxon>
    </lineage>
</organism>
<dbReference type="AlphaFoldDB" id="A0A812T9T5"/>
<evidence type="ECO:0000313" key="3">
    <source>
        <dbReference type="Proteomes" id="UP000604046"/>
    </source>
</evidence>
<dbReference type="OrthoDB" id="440795at2759"/>
<proteinExistence type="predicted"/>
<feature type="region of interest" description="Disordered" evidence="1">
    <location>
        <begin position="83"/>
        <end position="107"/>
    </location>
</feature>
<evidence type="ECO:0000313" key="2">
    <source>
        <dbReference type="EMBL" id="CAE7512522.1"/>
    </source>
</evidence>
<evidence type="ECO:0000256" key="1">
    <source>
        <dbReference type="SAM" id="MobiDB-lite"/>
    </source>
</evidence>
<protein>
    <submittedName>
        <fullName evidence="2">Uncharacterized protein</fullName>
    </submittedName>
</protein>
<dbReference type="Proteomes" id="UP000604046">
    <property type="component" value="Unassembled WGS sequence"/>
</dbReference>
<accession>A0A812T9T5</accession>